<evidence type="ECO:0000313" key="2">
    <source>
        <dbReference type="Proteomes" id="UP000188586"/>
    </source>
</evidence>
<proteinExistence type="predicted"/>
<gene>
    <name evidence="1" type="ORF">BOX24_06510</name>
</gene>
<comment type="caution">
    <text evidence="1">The sequence shown here is derived from an EMBL/GenBank/DDBJ whole genome shotgun (WGS) entry which is preliminary data.</text>
</comment>
<accession>A0A1V3SWK3</accession>
<reference evidence="1 2" key="1">
    <citation type="submission" date="2016-11" db="EMBL/GenBank/DDBJ databases">
        <title>Comparative genomics of co-occurring bacteria in distinct bioleaching systems unravels niche-specific adaptation.</title>
        <authorList>
            <person name="Zhang X."/>
            <person name="Liu X."/>
            <person name="Yin H."/>
        </authorList>
    </citation>
    <scope>NUCLEOTIDE SEQUENCE [LARGE SCALE GENOMIC DNA]</scope>
    <source>
        <strain evidence="1 2">DX</strain>
    </source>
</reference>
<dbReference type="Proteomes" id="UP000188586">
    <property type="component" value="Unassembled WGS sequence"/>
</dbReference>
<dbReference type="EMBL" id="MPOJ01000011">
    <property type="protein sequence ID" value="OOH72646.1"/>
    <property type="molecule type" value="Genomic_DNA"/>
</dbReference>
<name>A0A1V3SWK3_9BACT</name>
<sequence length="59" mass="7370">MIRKSKEEWRPLKILWTNLPERQDFFLFSEMPELLGQKWQKHMKNGRNYLKSFKKTMLL</sequence>
<organism evidence="1 2">
    <name type="scientific">Leptospirillum ferriphilum</name>
    <dbReference type="NCBI Taxonomy" id="178606"/>
    <lineage>
        <taxon>Bacteria</taxon>
        <taxon>Pseudomonadati</taxon>
        <taxon>Nitrospirota</taxon>
        <taxon>Nitrospiria</taxon>
        <taxon>Nitrospirales</taxon>
        <taxon>Nitrospiraceae</taxon>
        <taxon>Leptospirillum</taxon>
    </lineage>
</organism>
<dbReference type="AlphaFoldDB" id="A0A1V3SWK3"/>
<protein>
    <submittedName>
        <fullName evidence="1">Uncharacterized protein</fullName>
    </submittedName>
</protein>
<evidence type="ECO:0000313" key="1">
    <source>
        <dbReference type="EMBL" id="OOH72646.1"/>
    </source>
</evidence>